<keyword evidence="1" id="KW-0175">Coiled coil</keyword>
<name>A0AAX1PFP1_AERSA</name>
<dbReference type="EMBL" id="QLLM01000015">
    <property type="protein sequence ID" value="RAJ01904.1"/>
    <property type="molecule type" value="Genomic_DNA"/>
</dbReference>
<dbReference type="InterPro" id="IPR021812">
    <property type="entry name" value="DUF3391"/>
</dbReference>
<evidence type="ECO:0000313" key="3">
    <source>
        <dbReference type="EMBL" id="RAJ01904.1"/>
    </source>
</evidence>
<dbReference type="GO" id="GO:0008081">
    <property type="term" value="F:phosphoric diester hydrolase activity"/>
    <property type="evidence" value="ECO:0007669"/>
    <property type="project" value="UniProtKB-ARBA"/>
</dbReference>
<sequence length="451" mass="50951">MSGHPEAYNKATQPVIRYLLYSPPPLTSIRLSVSLAAKTMTGIKISVDRLQVGNFVSLPLGWREHPFLFSSFKLKNEEEIELIRRLGLKMVTIIPDKSDAPPKPLSQIQAQPAEMPDTSLRQAEMQRDKEQRIEQLQQYRRDLQQCEKQFQQSLAQVRSVMSKIQSRPLNAIGEAQELINAMTEQLLAVDEMVLHLVSDSEDGNNLYFHSLNVSVLSMLLAKECNMSADQIRQVGMGALFHDIGKLKIPSQILRKTEPLTKPEQNLMAQHSRYGLDLLNLAKDFPAEAKGIVLHHHEYLDGSGPEGLKKGQLDPLTQMVSLINEYDNLCHLQAKVPYSALSGLYKQRKAQFNPEYLSMLIRLMGIYPPGSVVQLSNGQVGLVMSVNASRLLYPSVLVYDPRIPRQEAAIIDLQQAELSIAKVIHPKRLPPAVFEYLNPRTRISYYFEHAKP</sequence>
<gene>
    <name evidence="3" type="ORF">DEU50_11574</name>
</gene>
<organism evidence="3 4">
    <name type="scientific">Aeromonas salmonicida</name>
    <dbReference type="NCBI Taxonomy" id="645"/>
    <lineage>
        <taxon>Bacteria</taxon>
        <taxon>Pseudomonadati</taxon>
        <taxon>Pseudomonadota</taxon>
        <taxon>Gammaproteobacteria</taxon>
        <taxon>Aeromonadales</taxon>
        <taxon>Aeromonadaceae</taxon>
        <taxon>Aeromonas</taxon>
    </lineage>
</organism>
<evidence type="ECO:0000259" key="2">
    <source>
        <dbReference type="PROSITE" id="PS51832"/>
    </source>
</evidence>
<dbReference type="InterPro" id="IPR003607">
    <property type="entry name" value="HD/PDEase_dom"/>
</dbReference>
<dbReference type="InterPro" id="IPR037522">
    <property type="entry name" value="HD_GYP_dom"/>
</dbReference>
<protein>
    <submittedName>
        <fullName evidence="3">Nucleotidyltransferase with HDIG domain</fullName>
    </submittedName>
</protein>
<feature type="coiled-coil region" evidence="1">
    <location>
        <begin position="122"/>
        <end position="156"/>
    </location>
</feature>
<accession>A0AAX1PFP1</accession>
<dbReference type="Gene3D" id="1.10.3210.10">
    <property type="entry name" value="Hypothetical protein af1432"/>
    <property type="match status" value="1"/>
</dbReference>
<evidence type="ECO:0000313" key="4">
    <source>
        <dbReference type="Proteomes" id="UP000249422"/>
    </source>
</evidence>
<comment type="caution">
    <text evidence="3">The sequence shown here is derived from an EMBL/GenBank/DDBJ whole genome shotgun (WGS) entry which is preliminary data.</text>
</comment>
<dbReference type="NCBIfam" id="TIGR00277">
    <property type="entry name" value="HDIG"/>
    <property type="match status" value="1"/>
</dbReference>
<dbReference type="Pfam" id="PF13487">
    <property type="entry name" value="HD_5"/>
    <property type="match status" value="1"/>
</dbReference>
<dbReference type="InterPro" id="IPR006675">
    <property type="entry name" value="HDIG_dom"/>
</dbReference>
<feature type="domain" description="HD-GYP" evidence="2">
    <location>
        <begin position="184"/>
        <end position="379"/>
    </location>
</feature>
<dbReference type="PANTHER" id="PTHR43155">
    <property type="entry name" value="CYCLIC DI-GMP PHOSPHODIESTERASE PA4108-RELATED"/>
    <property type="match status" value="1"/>
</dbReference>
<dbReference type="PROSITE" id="PS51832">
    <property type="entry name" value="HD_GYP"/>
    <property type="match status" value="1"/>
</dbReference>
<reference evidence="3 4" key="1">
    <citation type="submission" date="2018-06" db="EMBL/GenBank/DDBJ databases">
        <title>Freshwater and sediment microbial communities from various areas in North America, analyzing microbe dynamics in response to fracking.</title>
        <authorList>
            <person name="Lamendella R."/>
        </authorList>
    </citation>
    <scope>NUCLEOTIDE SEQUENCE [LARGE SCALE GENOMIC DNA]</scope>
    <source>
        <strain evidence="3 4">17</strain>
    </source>
</reference>
<dbReference type="Pfam" id="PF11871">
    <property type="entry name" value="DUF3391"/>
    <property type="match status" value="1"/>
</dbReference>
<evidence type="ECO:0000256" key="1">
    <source>
        <dbReference type="SAM" id="Coils"/>
    </source>
</evidence>
<proteinExistence type="predicted"/>
<dbReference type="SUPFAM" id="SSF109604">
    <property type="entry name" value="HD-domain/PDEase-like"/>
    <property type="match status" value="1"/>
</dbReference>
<dbReference type="CDD" id="cd00077">
    <property type="entry name" value="HDc"/>
    <property type="match status" value="1"/>
</dbReference>
<dbReference type="Proteomes" id="UP000249422">
    <property type="component" value="Unassembled WGS sequence"/>
</dbReference>
<dbReference type="AlphaFoldDB" id="A0AAX1PFP1"/>
<dbReference type="PANTHER" id="PTHR43155:SF2">
    <property type="entry name" value="CYCLIC DI-GMP PHOSPHODIESTERASE PA4108"/>
    <property type="match status" value="1"/>
</dbReference>